<evidence type="ECO:0000256" key="2">
    <source>
        <dbReference type="SAM" id="Phobius"/>
    </source>
</evidence>
<feature type="transmembrane region" description="Helical" evidence="2">
    <location>
        <begin position="6"/>
        <end position="26"/>
    </location>
</feature>
<sequence>MSPKQFIGTVSAVLLAAGLLTLVWGVNLGYNDHLHREIHCGNALVEDYELAEDADNAISYLNTMTSRDTDEHFVDDCKSTRTFRQALGWPLAIVGAIGLLGVTVVRPTNTPKPQPLAAPNPGEPPYPAVEPIEK</sequence>
<dbReference type="AlphaFoldDB" id="A0A076EWN4"/>
<keyword evidence="2" id="KW-0472">Membrane</keyword>
<proteinExistence type="predicted"/>
<accession>A0A076EWN4</accession>
<feature type="region of interest" description="Disordered" evidence="1">
    <location>
        <begin position="108"/>
        <end position="134"/>
    </location>
</feature>
<evidence type="ECO:0000313" key="3">
    <source>
        <dbReference type="EMBL" id="AII10395.1"/>
    </source>
</evidence>
<dbReference type="Proteomes" id="UP000028488">
    <property type="component" value="Plasmid pPDG1"/>
</dbReference>
<name>A0A076EWN4_RHOOP</name>
<geneLocation type="plasmid" evidence="3 4">
    <name>pPDG1</name>
</geneLocation>
<gene>
    <name evidence="3" type="ORF">EP51_39515</name>
</gene>
<evidence type="ECO:0000313" key="4">
    <source>
        <dbReference type="Proteomes" id="UP000028488"/>
    </source>
</evidence>
<protein>
    <recommendedName>
        <fullName evidence="5">Transmembrane protein</fullName>
    </recommendedName>
</protein>
<reference evidence="3 4" key="1">
    <citation type="submission" date="2014-07" db="EMBL/GenBank/DDBJ databases">
        <title>Genome Sequence of Rhodococcus opacus Strain R7, a Biodegrader of Mono- and Polycyclic Aromatic Hydrocarbons.</title>
        <authorList>
            <person name="Di Gennaro P."/>
            <person name="Zampolli J."/>
            <person name="Presti I."/>
            <person name="Cappelletti M."/>
            <person name="D'Ursi P."/>
            <person name="Orro A."/>
            <person name="Mezzelani A."/>
            <person name="Milanesi L."/>
        </authorList>
    </citation>
    <scope>NUCLEOTIDE SEQUENCE [LARGE SCALE GENOMIC DNA]</scope>
    <source>
        <strain evidence="3 4">R7</strain>
        <plasmid evidence="3">pPDG1</plasmid>
    </source>
</reference>
<dbReference type="RefSeq" id="WP_128642491.1">
    <property type="nucleotide sequence ID" value="NZ_CP008948.1"/>
</dbReference>
<feature type="compositionally biased region" description="Pro residues" evidence="1">
    <location>
        <begin position="110"/>
        <end position="128"/>
    </location>
</feature>
<keyword evidence="3" id="KW-0614">Plasmid</keyword>
<evidence type="ECO:0000256" key="1">
    <source>
        <dbReference type="SAM" id="MobiDB-lite"/>
    </source>
</evidence>
<feature type="transmembrane region" description="Helical" evidence="2">
    <location>
        <begin position="86"/>
        <end position="105"/>
    </location>
</feature>
<keyword evidence="2" id="KW-1133">Transmembrane helix</keyword>
<keyword evidence="2" id="KW-0812">Transmembrane</keyword>
<dbReference type="EMBL" id="CP008948">
    <property type="protein sequence ID" value="AII10395.1"/>
    <property type="molecule type" value="Genomic_DNA"/>
</dbReference>
<organism evidence="3 4">
    <name type="scientific">Rhodococcus opacus</name>
    <name type="common">Nocardia opaca</name>
    <dbReference type="NCBI Taxonomy" id="37919"/>
    <lineage>
        <taxon>Bacteria</taxon>
        <taxon>Bacillati</taxon>
        <taxon>Actinomycetota</taxon>
        <taxon>Actinomycetes</taxon>
        <taxon>Mycobacteriales</taxon>
        <taxon>Nocardiaceae</taxon>
        <taxon>Rhodococcus</taxon>
    </lineage>
</organism>
<evidence type="ECO:0008006" key="5">
    <source>
        <dbReference type="Google" id="ProtNLM"/>
    </source>
</evidence>